<dbReference type="Gene3D" id="3.40.190.10">
    <property type="entry name" value="Periplasmic binding protein-like II"/>
    <property type="match status" value="1"/>
</dbReference>
<dbReference type="GO" id="GO:0015833">
    <property type="term" value="P:peptide transport"/>
    <property type="evidence" value="ECO:0007669"/>
    <property type="project" value="TreeGrafter"/>
</dbReference>
<dbReference type="InterPro" id="IPR000914">
    <property type="entry name" value="SBP_5_dom"/>
</dbReference>
<dbReference type="PANTHER" id="PTHR30290">
    <property type="entry name" value="PERIPLASMIC BINDING COMPONENT OF ABC TRANSPORTER"/>
    <property type="match status" value="1"/>
</dbReference>
<dbReference type="Proteomes" id="UP000298210">
    <property type="component" value="Unassembled WGS sequence"/>
</dbReference>
<dbReference type="PROSITE" id="PS51257">
    <property type="entry name" value="PROKAR_LIPOPROTEIN"/>
    <property type="match status" value="1"/>
</dbReference>
<dbReference type="GO" id="GO:0043190">
    <property type="term" value="C:ATP-binding cassette (ABC) transporter complex"/>
    <property type="evidence" value="ECO:0007669"/>
    <property type="project" value="InterPro"/>
</dbReference>
<evidence type="ECO:0000313" key="7">
    <source>
        <dbReference type="Proteomes" id="UP000298210"/>
    </source>
</evidence>
<keyword evidence="3 4" id="KW-0732">Signal</keyword>
<dbReference type="GO" id="GO:0042597">
    <property type="term" value="C:periplasmic space"/>
    <property type="evidence" value="ECO:0007669"/>
    <property type="project" value="UniProtKB-ARBA"/>
</dbReference>
<feature type="signal peptide" evidence="4">
    <location>
        <begin position="1"/>
        <end position="24"/>
    </location>
</feature>
<evidence type="ECO:0000256" key="3">
    <source>
        <dbReference type="ARBA" id="ARBA00022729"/>
    </source>
</evidence>
<sequence length="539" mass="58494">MKRNKAPFYAVLALTATLGLAACADDGQGDGGSSNGDNGEDATGEAVEGGDLVLAEQSDIVGLDPHQVNDVPSGHVQYQVYEGLLTFDENMDLQNRLAEDYSWNDEGTVLTFQLREGVTFHDGAEFNADAVKANIERITDEAVGSQRAFLFEGIEEINVLGDYEIEFVLEEPDVAFLFSFAHSGGFMISPDVIEEDYAAMEDGQQPYTAVNANPAGTGYFKYESGTVGSSDLVFTRNDDHWSGEPAILDSVTFKTVPDTSARLAELTTGDSHFITLDAAGLAQLEGIGDAGLKVTDSISGSYFGFNTEVEPFDDVRVRQAIAMAVDKEVVIDNLLEGYGFPANSPVAPGVIGHDENAEALPFDVDAAKELLAEAGYEDGFSTSIMTNDSPARIQLAEYMQSALAELNIELEVQQVEWATYLEDTAKGDHEMFILGWSSATGDADYALAPLYHTDNFGSSGNRAFYSNAELDEILNEAVAEVDENARMDLYAQAQEIANEEVPLVFTHYTQYLHGVRDQVQGIIVTPTDNWVLNEAHFVE</sequence>
<dbReference type="GO" id="GO:1904680">
    <property type="term" value="F:peptide transmembrane transporter activity"/>
    <property type="evidence" value="ECO:0007669"/>
    <property type="project" value="TreeGrafter"/>
</dbReference>
<proteinExistence type="inferred from homology"/>
<evidence type="ECO:0000256" key="1">
    <source>
        <dbReference type="ARBA" id="ARBA00005695"/>
    </source>
</evidence>
<dbReference type="EMBL" id="SNUX01000004">
    <property type="protein sequence ID" value="TES46837.1"/>
    <property type="molecule type" value="Genomic_DNA"/>
</dbReference>
<dbReference type="Gene3D" id="3.10.105.10">
    <property type="entry name" value="Dipeptide-binding Protein, Domain 3"/>
    <property type="match status" value="1"/>
</dbReference>
<gene>
    <name evidence="6" type="ORF">E2L03_19455</name>
</gene>
<keyword evidence="2" id="KW-0813">Transport</keyword>
<protein>
    <submittedName>
        <fullName evidence="6">Glutathione ABC transporter substrate-binding protein</fullName>
    </submittedName>
</protein>
<dbReference type="SUPFAM" id="SSF53850">
    <property type="entry name" value="Periplasmic binding protein-like II"/>
    <property type="match status" value="1"/>
</dbReference>
<dbReference type="RefSeq" id="WP_124742996.1">
    <property type="nucleotide sequence ID" value="NZ_LDIM01000002.1"/>
</dbReference>
<dbReference type="PANTHER" id="PTHR30290:SF9">
    <property type="entry name" value="OLIGOPEPTIDE-BINDING PROTEIN APPA"/>
    <property type="match status" value="1"/>
</dbReference>
<evidence type="ECO:0000259" key="5">
    <source>
        <dbReference type="Pfam" id="PF00496"/>
    </source>
</evidence>
<feature type="chain" id="PRO_5021425045" evidence="4">
    <location>
        <begin position="25"/>
        <end position="539"/>
    </location>
</feature>
<comment type="caution">
    <text evidence="6">The sequence shown here is derived from an EMBL/GenBank/DDBJ whole genome shotgun (WGS) entry which is preliminary data.</text>
</comment>
<dbReference type="Pfam" id="PF00496">
    <property type="entry name" value="SBP_bac_5"/>
    <property type="match status" value="1"/>
</dbReference>
<evidence type="ECO:0000256" key="2">
    <source>
        <dbReference type="ARBA" id="ARBA00022448"/>
    </source>
</evidence>
<name>A0A4Y7WGS6_9BACI</name>
<dbReference type="PIRSF" id="PIRSF002741">
    <property type="entry name" value="MppA"/>
    <property type="match status" value="1"/>
</dbReference>
<comment type="similarity">
    <text evidence="1">Belongs to the bacterial solute-binding protein 5 family.</text>
</comment>
<dbReference type="InterPro" id="IPR030678">
    <property type="entry name" value="Peptide/Ni-bd"/>
</dbReference>
<feature type="domain" description="Solute-binding protein family 5" evidence="5">
    <location>
        <begin position="93"/>
        <end position="457"/>
    </location>
</feature>
<evidence type="ECO:0000256" key="4">
    <source>
        <dbReference type="SAM" id="SignalP"/>
    </source>
</evidence>
<dbReference type="AlphaFoldDB" id="A0A4Y7WGS6"/>
<reference evidence="6 7" key="1">
    <citation type="submission" date="2019-03" db="EMBL/GenBank/DDBJ databases">
        <authorList>
            <person name="Liu G."/>
        </authorList>
    </citation>
    <scope>NUCLEOTIDE SEQUENCE [LARGE SCALE GENOMIC DNA]</scope>
    <source>
        <strain evidence="6 7">DSM 19099</strain>
    </source>
</reference>
<organism evidence="6 7">
    <name type="scientific">Shouchella lehensis</name>
    <dbReference type="NCBI Taxonomy" id="300825"/>
    <lineage>
        <taxon>Bacteria</taxon>
        <taxon>Bacillati</taxon>
        <taxon>Bacillota</taxon>
        <taxon>Bacilli</taxon>
        <taxon>Bacillales</taxon>
        <taxon>Bacillaceae</taxon>
        <taxon>Shouchella</taxon>
    </lineage>
</organism>
<dbReference type="InterPro" id="IPR039424">
    <property type="entry name" value="SBP_5"/>
</dbReference>
<dbReference type="Gene3D" id="3.90.76.10">
    <property type="entry name" value="Dipeptide-binding Protein, Domain 1"/>
    <property type="match status" value="1"/>
</dbReference>
<evidence type="ECO:0000313" key="6">
    <source>
        <dbReference type="EMBL" id="TES46837.1"/>
    </source>
</evidence>
<dbReference type="CDD" id="cd08499">
    <property type="entry name" value="PBP2_Ylib_like"/>
    <property type="match status" value="1"/>
</dbReference>
<accession>A0A4Y7WGS6</accession>